<organism evidence="7 8">
    <name type="scientific">Miscanthus lutarioriparius</name>
    <dbReference type="NCBI Taxonomy" id="422564"/>
    <lineage>
        <taxon>Eukaryota</taxon>
        <taxon>Viridiplantae</taxon>
        <taxon>Streptophyta</taxon>
        <taxon>Embryophyta</taxon>
        <taxon>Tracheophyta</taxon>
        <taxon>Spermatophyta</taxon>
        <taxon>Magnoliopsida</taxon>
        <taxon>Liliopsida</taxon>
        <taxon>Poales</taxon>
        <taxon>Poaceae</taxon>
        <taxon>PACMAD clade</taxon>
        <taxon>Panicoideae</taxon>
        <taxon>Andropogonodae</taxon>
        <taxon>Andropogoneae</taxon>
        <taxon>Saccharinae</taxon>
        <taxon>Miscanthus</taxon>
    </lineage>
</organism>
<name>A0A811RIK8_9POAL</name>
<dbReference type="PANTHER" id="PTHR11654">
    <property type="entry name" value="OLIGOPEPTIDE TRANSPORTER-RELATED"/>
    <property type="match status" value="1"/>
</dbReference>
<keyword evidence="8" id="KW-1185">Reference proteome</keyword>
<dbReference type="AlphaFoldDB" id="A0A811RIK8"/>
<dbReference type="Pfam" id="PF00854">
    <property type="entry name" value="PTR2"/>
    <property type="match status" value="1"/>
</dbReference>
<dbReference type="GO" id="GO:0022857">
    <property type="term" value="F:transmembrane transporter activity"/>
    <property type="evidence" value="ECO:0007669"/>
    <property type="project" value="InterPro"/>
</dbReference>
<dbReference type="InterPro" id="IPR036259">
    <property type="entry name" value="MFS_trans_sf"/>
</dbReference>
<dbReference type="GO" id="GO:0016020">
    <property type="term" value="C:membrane"/>
    <property type="evidence" value="ECO:0007669"/>
    <property type="project" value="UniProtKB-SubCell"/>
</dbReference>
<keyword evidence="5 6" id="KW-0472">Membrane</keyword>
<evidence type="ECO:0000256" key="1">
    <source>
        <dbReference type="ARBA" id="ARBA00004141"/>
    </source>
</evidence>
<protein>
    <submittedName>
        <fullName evidence="7">Uncharacterized protein</fullName>
    </submittedName>
</protein>
<keyword evidence="4 6" id="KW-1133">Transmembrane helix</keyword>
<evidence type="ECO:0000256" key="5">
    <source>
        <dbReference type="ARBA" id="ARBA00023136"/>
    </source>
</evidence>
<evidence type="ECO:0000256" key="2">
    <source>
        <dbReference type="ARBA" id="ARBA00005982"/>
    </source>
</evidence>
<comment type="subcellular location">
    <subcellularLocation>
        <location evidence="1">Membrane</location>
        <topology evidence="1">Multi-pass membrane protein</topology>
    </subcellularLocation>
</comment>
<accession>A0A811RIK8</accession>
<gene>
    <name evidence="7" type="ORF">NCGR_LOCUS53521</name>
</gene>
<dbReference type="InterPro" id="IPR000109">
    <property type="entry name" value="POT_fam"/>
</dbReference>
<keyword evidence="3 6" id="KW-0812">Transmembrane</keyword>
<evidence type="ECO:0000313" key="8">
    <source>
        <dbReference type="Proteomes" id="UP000604825"/>
    </source>
</evidence>
<evidence type="ECO:0000256" key="4">
    <source>
        <dbReference type="ARBA" id="ARBA00022989"/>
    </source>
</evidence>
<feature type="transmembrane region" description="Helical" evidence="6">
    <location>
        <begin position="141"/>
        <end position="162"/>
    </location>
</feature>
<evidence type="ECO:0000313" key="7">
    <source>
        <dbReference type="EMBL" id="CAD6270228.1"/>
    </source>
</evidence>
<dbReference type="Gene3D" id="1.20.1250.20">
    <property type="entry name" value="MFS general substrate transporter like domains"/>
    <property type="match status" value="1"/>
</dbReference>
<sequence>MLPVFVSSVLGYLPIPLLLTFTVQQGGTMDTRLGGTHVPPASLFVIPIVFQMLILVVYDRAVVPCLRRGTGYAGGITHLQRIGVGFASNVVALAAAAAAEMSVFWLTPQFFLLGVMDVTSFVGLLEFFYSKASAGMKSIGGAVFFCILGVASWLGSVLIRVVNRVTARHGRGTGWLDSASLSAGRLDLFYWLLALFGFVALLLYLLCAWRYTYRHHPSRMQSAMEDQRVSPASKKLDAAL</sequence>
<proteinExistence type="inferred from homology"/>
<feature type="transmembrane region" description="Helical" evidence="6">
    <location>
        <begin position="84"/>
        <end position="104"/>
    </location>
</feature>
<dbReference type="Proteomes" id="UP000604825">
    <property type="component" value="Unassembled WGS sequence"/>
</dbReference>
<evidence type="ECO:0000256" key="3">
    <source>
        <dbReference type="ARBA" id="ARBA00022692"/>
    </source>
</evidence>
<comment type="caution">
    <text evidence="7">The sequence shown here is derived from an EMBL/GenBank/DDBJ whole genome shotgun (WGS) entry which is preliminary data.</text>
</comment>
<feature type="transmembrane region" description="Helical" evidence="6">
    <location>
        <begin position="44"/>
        <end position="63"/>
    </location>
</feature>
<comment type="similarity">
    <text evidence="2">Belongs to the major facilitator superfamily. Proton-dependent oligopeptide transporter (POT/PTR) (TC 2.A.17) family.</text>
</comment>
<evidence type="ECO:0000256" key="6">
    <source>
        <dbReference type="SAM" id="Phobius"/>
    </source>
</evidence>
<reference evidence="7" key="1">
    <citation type="submission" date="2020-10" db="EMBL/GenBank/DDBJ databases">
        <authorList>
            <person name="Han B."/>
            <person name="Lu T."/>
            <person name="Zhao Q."/>
            <person name="Huang X."/>
            <person name="Zhao Y."/>
        </authorList>
    </citation>
    <scope>NUCLEOTIDE SEQUENCE</scope>
</reference>
<feature type="transmembrane region" description="Helical" evidence="6">
    <location>
        <begin position="110"/>
        <end position="129"/>
    </location>
</feature>
<feature type="transmembrane region" description="Helical" evidence="6">
    <location>
        <begin position="188"/>
        <end position="211"/>
    </location>
</feature>
<dbReference type="OrthoDB" id="8904098at2759"/>
<dbReference type="EMBL" id="CAJGYO010000015">
    <property type="protein sequence ID" value="CAD6270228.1"/>
    <property type="molecule type" value="Genomic_DNA"/>
</dbReference>